<dbReference type="NCBIfam" id="NF001109">
    <property type="entry name" value="PRK00136.1"/>
    <property type="match status" value="1"/>
</dbReference>
<dbReference type="SUPFAM" id="SSF56047">
    <property type="entry name" value="Ribosomal protein S8"/>
    <property type="match status" value="1"/>
</dbReference>
<dbReference type="InterPro" id="IPR000630">
    <property type="entry name" value="Ribosomal_uS8"/>
</dbReference>
<reference evidence="6" key="1">
    <citation type="submission" date="2020-07" db="EMBL/GenBank/DDBJ databases">
        <title>Huge and variable diversity of episymbiotic CPR bacteria and DPANN archaea in groundwater ecosystems.</title>
        <authorList>
            <person name="He C.Y."/>
            <person name="Keren R."/>
            <person name="Whittaker M."/>
            <person name="Farag I.F."/>
            <person name="Doudna J."/>
            <person name="Cate J.H.D."/>
            <person name="Banfield J.F."/>
        </authorList>
    </citation>
    <scope>NUCLEOTIDE SEQUENCE</scope>
    <source>
        <strain evidence="6">NC_groundwater_1226_Ag_S-0.1um_59_124</strain>
    </source>
</reference>
<dbReference type="Proteomes" id="UP000704960">
    <property type="component" value="Unassembled WGS sequence"/>
</dbReference>
<keyword evidence="5" id="KW-0699">rRNA-binding</keyword>
<dbReference type="GO" id="GO:0019843">
    <property type="term" value="F:rRNA binding"/>
    <property type="evidence" value="ECO:0007669"/>
    <property type="project" value="UniProtKB-UniRule"/>
</dbReference>
<dbReference type="GO" id="GO:0005737">
    <property type="term" value="C:cytoplasm"/>
    <property type="evidence" value="ECO:0007669"/>
    <property type="project" value="UniProtKB-ARBA"/>
</dbReference>
<dbReference type="Gene3D" id="3.30.1490.10">
    <property type="match status" value="1"/>
</dbReference>
<dbReference type="InterPro" id="IPR035987">
    <property type="entry name" value="Ribosomal_uS8_sf"/>
</dbReference>
<dbReference type="EMBL" id="JACQMJ010000004">
    <property type="protein sequence ID" value="MBI4132033.1"/>
    <property type="molecule type" value="Genomic_DNA"/>
</dbReference>
<dbReference type="GO" id="GO:0006412">
    <property type="term" value="P:translation"/>
    <property type="evidence" value="ECO:0007669"/>
    <property type="project" value="UniProtKB-UniRule"/>
</dbReference>
<gene>
    <name evidence="5 6" type="primary">rpsH</name>
    <name evidence="6" type="ORF">HY474_00185</name>
</gene>
<accession>A0A932YVD0</accession>
<evidence type="ECO:0000256" key="1">
    <source>
        <dbReference type="ARBA" id="ARBA00006471"/>
    </source>
</evidence>
<organism evidence="6 7">
    <name type="scientific">Candidatus Sungiibacteriota bacterium</name>
    <dbReference type="NCBI Taxonomy" id="2750080"/>
    <lineage>
        <taxon>Bacteria</taxon>
        <taxon>Candidatus Sungiibacteriota</taxon>
    </lineage>
</organism>
<dbReference type="FunFam" id="3.30.1490.10:FF:000001">
    <property type="entry name" value="30S ribosomal protein S8"/>
    <property type="match status" value="1"/>
</dbReference>
<evidence type="ECO:0000313" key="7">
    <source>
        <dbReference type="Proteomes" id="UP000704960"/>
    </source>
</evidence>
<evidence type="ECO:0000256" key="2">
    <source>
        <dbReference type="ARBA" id="ARBA00022980"/>
    </source>
</evidence>
<dbReference type="GO" id="GO:0003735">
    <property type="term" value="F:structural constituent of ribosome"/>
    <property type="evidence" value="ECO:0007669"/>
    <property type="project" value="InterPro"/>
</dbReference>
<comment type="caution">
    <text evidence="6">The sequence shown here is derived from an EMBL/GenBank/DDBJ whole genome shotgun (WGS) entry which is preliminary data.</text>
</comment>
<dbReference type="PANTHER" id="PTHR11758">
    <property type="entry name" value="40S RIBOSOMAL PROTEIN S15A"/>
    <property type="match status" value="1"/>
</dbReference>
<dbReference type="HAMAP" id="MF_01302_B">
    <property type="entry name" value="Ribosomal_uS8_B"/>
    <property type="match status" value="1"/>
</dbReference>
<name>A0A932YVD0_9BACT</name>
<dbReference type="AlphaFoldDB" id="A0A932YVD0"/>
<keyword evidence="5" id="KW-0694">RNA-binding</keyword>
<proteinExistence type="inferred from homology"/>
<dbReference type="GO" id="GO:1990904">
    <property type="term" value="C:ribonucleoprotein complex"/>
    <property type="evidence" value="ECO:0007669"/>
    <property type="project" value="UniProtKB-KW"/>
</dbReference>
<evidence type="ECO:0000256" key="5">
    <source>
        <dbReference type="HAMAP-Rule" id="MF_01302"/>
    </source>
</evidence>
<keyword evidence="2 5" id="KW-0689">Ribosomal protein</keyword>
<comment type="subunit">
    <text evidence="5">Part of the 30S ribosomal subunit. Contacts proteins S5 and S12.</text>
</comment>
<keyword evidence="3 5" id="KW-0687">Ribonucleoprotein</keyword>
<evidence type="ECO:0000256" key="4">
    <source>
        <dbReference type="ARBA" id="ARBA00035258"/>
    </source>
</evidence>
<protein>
    <recommendedName>
        <fullName evidence="4 5">Small ribosomal subunit protein uS8</fullName>
    </recommendedName>
</protein>
<comment type="similarity">
    <text evidence="1 5">Belongs to the universal ribosomal protein uS8 family.</text>
</comment>
<comment type="function">
    <text evidence="5">One of the primary rRNA binding proteins, it binds directly to 16S rRNA central domain where it helps coordinate assembly of the platform of the 30S subunit.</text>
</comment>
<dbReference type="Gene3D" id="3.30.1370.30">
    <property type="match status" value="1"/>
</dbReference>
<evidence type="ECO:0000256" key="3">
    <source>
        <dbReference type="ARBA" id="ARBA00023274"/>
    </source>
</evidence>
<dbReference type="Pfam" id="PF00410">
    <property type="entry name" value="Ribosomal_S8"/>
    <property type="match status" value="1"/>
</dbReference>
<evidence type="ECO:0000313" key="6">
    <source>
        <dbReference type="EMBL" id="MBI4132033.1"/>
    </source>
</evidence>
<dbReference type="GO" id="GO:0005840">
    <property type="term" value="C:ribosome"/>
    <property type="evidence" value="ECO:0007669"/>
    <property type="project" value="UniProtKB-KW"/>
</dbReference>
<sequence length="128" mass="14090">MDPIADMLVRISNAYRARHDSVVLPYSHLKERIAGVMAARGFIAGAEKRGRKVHKSLEVKLAYDGTKPRLSGFRRVSKPSRRLYLGRQDIRPVRGGSGTLIMSTPKGIMTGEEARKAGLGGEAMAEVW</sequence>